<sequence length="77" mass="8145">GAGRDWFVRAPEAGRNTGLRQGHRAPRTPENADCRAVLAILGTDAAGRGVDGGVLRAVLHLHRVLAELWGQDAGLQP</sequence>
<comment type="caution">
    <text evidence="2">The sequence shown here is derived from an EMBL/GenBank/DDBJ whole genome shotgun (WGS) entry which is preliminary data.</text>
</comment>
<dbReference type="AlphaFoldDB" id="A0A699WWY7"/>
<evidence type="ECO:0000313" key="2">
    <source>
        <dbReference type="EMBL" id="GFD52125.1"/>
    </source>
</evidence>
<reference evidence="2" key="1">
    <citation type="journal article" date="2019" name="Sci. Rep.">
        <title>Draft genome of Tanacetum cinerariifolium, the natural source of mosquito coil.</title>
        <authorList>
            <person name="Yamashiro T."/>
            <person name="Shiraishi A."/>
            <person name="Satake H."/>
            <person name="Nakayama K."/>
        </authorList>
    </citation>
    <scope>NUCLEOTIDE SEQUENCE</scope>
</reference>
<feature type="non-terminal residue" evidence="2">
    <location>
        <position position="1"/>
    </location>
</feature>
<dbReference type="EMBL" id="BKCJ011778341">
    <property type="protein sequence ID" value="GFD52125.1"/>
    <property type="molecule type" value="Genomic_DNA"/>
</dbReference>
<name>A0A699WWY7_TANCI</name>
<protein>
    <submittedName>
        <fullName evidence="2">Uncharacterized protein</fullName>
    </submittedName>
</protein>
<organism evidence="2">
    <name type="scientific">Tanacetum cinerariifolium</name>
    <name type="common">Dalmatian daisy</name>
    <name type="synonym">Chrysanthemum cinerariifolium</name>
    <dbReference type="NCBI Taxonomy" id="118510"/>
    <lineage>
        <taxon>Eukaryota</taxon>
        <taxon>Viridiplantae</taxon>
        <taxon>Streptophyta</taxon>
        <taxon>Embryophyta</taxon>
        <taxon>Tracheophyta</taxon>
        <taxon>Spermatophyta</taxon>
        <taxon>Magnoliopsida</taxon>
        <taxon>eudicotyledons</taxon>
        <taxon>Gunneridae</taxon>
        <taxon>Pentapetalae</taxon>
        <taxon>asterids</taxon>
        <taxon>campanulids</taxon>
        <taxon>Asterales</taxon>
        <taxon>Asteraceae</taxon>
        <taxon>Asteroideae</taxon>
        <taxon>Anthemideae</taxon>
        <taxon>Anthemidinae</taxon>
        <taxon>Tanacetum</taxon>
    </lineage>
</organism>
<feature type="region of interest" description="Disordered" evidence="1">
    <location>
        <begin position="1"/>
        <end position="28"/>
    </location>
</feature>
<gene>
    <name evidence="2" type="ORF">Tci_924094</name>
</gene>
<evidence type="ECO:0000256" key="1">
    <source>
        <dbReference type="SAM" id="MobiDB-lite"/>
    </source>
</evidence>
<proteinExistence type="predicted"/>
<accession>A0A699WWY7</accession>